<sequence length="264" mass="26609">MKRSSRTRAVATFSVSALSLVLITGCGGDSDAKDTKDTAGKPSAPAATAEAIGKGELEKLIVATADVEGYDVKPAGAAQQIVPSKDALTVKDAACEPLAYVLTGFAPGDEKAFVNRVATQAAPTAAPSAGSDADLDAAKDLLGSTITIVSLSSYDGDGAQRTMKAVKDAVSGCAGGFTFSAEGQEAQQFTKVAPGKPVGSGDESAAFTIDGKTDGGETTVNAEVVRHGSTVATYYALNLAALAGKKADTSIPEEIVTAQESKLK</sequence>
<dbReference type="PROSITE" id="PS51257">
    <property type="entry name" value="PROKAR_LIPOPROTEIN"/>
    <property type="match status" value="1"/>
</dbReference>
<comment type="caution">
    <text evidence="1">The sequence shown here is derived from an EMBL/GenBank/DDBJ whole genome shotgun (WGS) entry which is preliminary data.</text>
</comment>
<keyword evidence="2" id="KW-1185">Reference proteome</keyword>
<proteinExistence type="predicted"/>
<dbReference type="EMBL" id="JAVRES010000002">
    <property type="protein sequence ID" value="MDT0434355.1"/>
    <property type="molecule type" value="Genomic_DNA"/>
</dbReference>
<protein>
    <recommendedName>
        <fullName evidence="3">PknH-like extracellular domain-containing protein</fullName>
    </recommendedName>
</protein>
<evidence type="ECO:0008006" key="3">
    <source>
        <dbReference type="Google" id="ProtNLM"/>
    </source>
</evidence>
<dbReference type="RefSeq" id="WP_141721571.1">
    <property type="nucleotide sequence ID" value="NZ_JAVRES010000002.1"/>
</dbReference>
<accession>A0ABD5EJ77</accession>
<dbReference type="AlphaFoldDB" id="A0ABD5EJ77"/>
<evidence type="ECO:0000313" key="1">
    <source>
        <dbReference type="EMBL" id="MDT0434355.1"/>
    </source>
</evidence>
<dbReference type="Proteomes" id="UP001183535">
    <property type="component" value="Unassembled WGS sequence"/>
</dbReference>
<evidence type="ECO:0000313" key="2">
    <source>
        <dbReference type="Proteomes" id="UP001183535"/>
    </source>
</evidence>
<reference evidence="2" key="1">
    <citation type="submission" date="2023-07" db="EMBL/GenBank/DDBJ databases">
        <title>30 novel species of actinomycetes from the DSMZ collection.</title>
        <authorList>
            <person name="Nouioui I."/>
        </authorList>
    </citation>
    <scope>NUCLEOTIDE SEQUENCE [LARGE SCALE GENOMIC DNA]</scope>
    <source>
        <strain evidence="2">DSM 41981</strain>
    </source>
</reference>
<organism evidence="1 2">
    <name type="scientific">Streptomyces doudnae</name>
    <dbReference type="NCBI Taxonomy" id="3075536"/>
    <lineage>
        <taxon>Bacteria</taxon>
        <taxon>Bacillati</taxon>
        <taxon>Actinomycetota</taxon>
        <taxon>Actinomycetes</taxon>
        <taxon>Kitasatosporales</taxon>
        <taxon>Streptomycetaceae</taxon>
        <taxon>Streptomyces</taxon>
    </lineage>
</organism>
<gene>
    <name evidence="1" type="ORF">RM877_06635</name>
</gene>
<name>A0ABD5EJ77_9ACTN</name>